<feature type="domain" description="VWFA" evidence="2">
    <location>
        <begin position="555"/>
        <end position="722"/>
    </location>
</feature>
<dbReference type="PROSITE" id="PS50234">
    <property type="entry name" value="VWFA"/>
    <property type="match status" value="1"/>
</dbReference>
<dbReference type="RefSeq" id="WP_158361632.1">
    <property type="nucleotide sequence ID" value="NZ_JAOQKC010000002.1"/>
</dbReference>
<evidence type="ECO:0000256" key="1">
    <source>
        <dbReference type="SAM" id="MobiDB-lite"/>
    </source>
</evidence>
<dbReference type="SMART" id="SM00327">
    <property type="entry name" value="VWA"/>
    <property type="match status" value="1"/>
</dbReference>
<organism evidence="3 4">
    <name type="scientific">Laedolimicola ammoniilytica</name>
    <dbReference type="NCBI Taxonomy" id="2981771"/>
    <lineage>
        <taxon>Bacteria</taxon>
        <taxon>Bacillati</taxon>
        <taxon>Bacillota</taxon>
        <taxon>Clostridia</taxon>
        <taxon>Lachnospirales</taxon>
        <taxon>Lachnospiraceae</taxon>
        <taxon>Laedolimicola</taxon>
    </lineage>
</organism>
<keyword evidence="4" id="KW-1185">Reference proteome</keyword>
<sequence>MKFEGLQKKVSQFMKNLTADTFFQSTEYLEYLQKMVQAVLARCFQEAGKINPPRIKVQVLYEPENKTTACTDSNSWILLNAAYKLIRNVPDLKKQFELSIGMVLHELSHVLFLDGLGWHNFFVDYEKAGIVRKMTFSEPDMQTDYEEMQARIKDNGIIKKIIGKDLKWLENAMNDAIDELLISEMISGYYTKCLFVLREEMFDKAETMEERLNKKSADEGPEAVTVKKISSLMMQTLWYSKYGKTKLGNELNISPDLLIDLERIKNIIDAHGNSNNTVAIENCIITIATVMWPYYRELLKYTDSTAESSQGQSKDEGQEQSRDNESSSSGENSSEKKAESEQNNSMSTGTSEKNDAENGKNTEPLEAMMKEQESMNASMPFTEAQGSSYKGILREHEPDMEKATKRAQKASESVQDGEASSFAGGTEFDKILKAVAEENANVAYEKEKCQELQTQKREIVKEIRREDSYYDQGFQIKRESNIPDTYEVLYKLIEKEVCKVANACSRRLEKELEERKINTKMSGQYMGYLNKKQLYRTDGQVFYRNRIPFEKLDLSLCIIMDESGSMRGNRIEALKNMAVLVDLFVRKLEIPCLMFGHSTGRSEGTIMYHYRDFDSWSKQDSLRLMGITARGRNNDGHVIAYAIQRMMEREERTKVIIVISDGQPHETVHMRDTIQRGRKAGIKIIGAAIGDDAENIKALYGEENFLNITELNNLPKSMVALIKRYIVY</sequence>
<feature type="compositionally biased region" description="Basic and acidic residues" evidence="1">
    <location>
        <begin position="313"/>
        <end position="325"/>
    </location>
</feature>
<evidence type="ECO:0000259" key="2">
    <source>
        <dbReference type="PROSITE" id="PS50234"/>
    </source>
</evidence>
<dbReference type="PANTHER" id="PTHR41248">
    <property type="entry name" value="NORD PROTEIN"/>
    <property type="match status" value="1"/>
</dbReference>
<dbReference type="Gene3D" id="3.40.50.410">
    <property type="entry name" value="von Willebrand factor, type A domain"/>
    <property type="match status" value="1"/>
</dbReference>
<reference evidence="3 4" key="1">
    <citation type="journal article" date="2021" name="ISME Commun">
        <title>Automated analysis of genomic sequences facilitates high-throughput and comprehensive description of bacteria.</title>
        <authorList>
            <person name="Hitch T.C.A."/>
        </authorList>
    </citation>
    <scope>NUCLEOTIDE SEQUENCE [LARGE SCALE GENOMIC DNA]</scope>
    <source>
        <strain evidence="3 4">Sanger_04</strain>
    </source>
</reference>
<dbReference type="Pfam" id="PF00092">
    <property type="entry name" value="VWA"/>
    <property type="match status" value="1"/>
</dbReference>
<gene>
    <name evidence="3" type="ORF">OCV63_01445</name>
</gene>
<evidence type="ECO:0000313" key="3">
    <source>
        <dbReference type="EMBL" id="MCU6695559.1"/>
    </source>
</evidence>
<dbReference type="InterPro" id="IPR036465">
    <property type="entry name" value="vWFA_dom_sf"/>
</dbReference>
<dbReference type="Proteomes" id="UP001652461">
    <property type="component" value="Unassembled WGS sequence"/>
</dbReference>
<accession>A0ABT2RTA4</accession>
<evidence type="ECO:0000313" key="4">
    <source>
        <dbReference type="Proteomes" id="UP001652461"/>
    </source>
</evidence>
<dbReference type="InterPro" id="IPR002035">
    <property type="entry name" value="VWF_A"/>
</dbReference>
<dbReference type="SUPFAM" id="SSF53300">
    <property type="entry name" value="vWA-like"/>
    <property type="match status" value="1"/>
</dbReference>
<dbReference type="PANTHER" id="PTHR41248:SF1">
    <property type="entry name" value="NORD PROTEIN"/>
    <property type="match status" value="1"/>
</dbReference>
<dbReference type="EMBL" id="JAOQKC010000002">
    <property type="protein sequence ID" value="MCU6695559.1"/>
    <property type="molecule type" value="Genomic_DNA"/>
</dbReference>
<proteinExistence type="predicted"/>
<name>A0ABT2RTA4_9FIRM</name>
<comment type="caution">
    <text evidence="3">The sequence shown here is derived from an EMBL/GenBank/DDBJ whole genome shotgun (WGS) entry which is preliminary data.</text>
</comment>
<feature type="region of interest" description="Disordered" evidence="1">
    <location>
        <begin position="398"/>
        <end position="421"/>
    </location>
</feature>
<feature type="region of interest" description="Disordered" evidence="1">
    <location>
        <begin position="306"/>
        <end position="360"/>
    </location>
</feature>
<protein>
    <submittedName>
        <fullName evidence="3">VWA domain-containing protein</fullName>
    </submittedName>
</protein>
<dbReference type="InterPro" id="IPR051928">
    <property type="entry name" value="NorD/CobT"/>
</dbReference>